<dbReference type="Proteomes" id="UP000070457">
    <property type="component" value="Unassembled WGS sequence"/>
</dbReference>
<accession>A0A136LYZ9</accession>
<dbReference type="GO" id="GO:0003729">
    <property type="term" value="F:mRNA binding"/>
    <property type="evidence" value="ECO:0007669"/>
    <property type="project" value="TreeGrafter"/>
</dbReference>
<organism evidence="2 3">
    <name type="scientific">candidate division WS6 bacterium OLB20</name>
    <dbReference type="NCBI Taxonomy" id="1617426"/>
    <lineage>
        <taxon>Bacteria</taxon>
        <taxon>Candidatus Dojkabacteria</taxon>
    </lineage>
</organism>
<feature type="domain" description="YjeF N-terminal" evidence="1">
    <location>
        <begin position="1"/>
        <end position="170"/>
    </location>
</feature>
<reference evidence="2 3" key="1">
    <citation type="submission" date="2015-02" db="EMBL/GenBank/DDBJ databases">
        <title>Improved understanding of the partial-nitritation anammox process through 23 genomes representing the majority of the microbial community.</title>
        <authorList>
            <person name="Speth D.R."/>
            <person name="In T Zandt M."/>
            <person name="Guerrero Cruz S."/>
            <person name="Jetten M.S."/>
            <person name="Dutilh B.E."/>
        </authorList>
    </citation>
    <scope>NUCLEOTIDE SEQUENCE [LARGE SCALE GENOMIC DNA]</scope>
    <source>
        <strain evidence="2">OLB20</strain>
    </source>
</reference>
<dbReference type="PANTHER" id="PTHR13612">
    <property type="entry name" value="ENHANCER OF MRNA-DECAPPING PROTEIN 3"/>
    <property type="match status" value="1"/>
</dbReference>
<dbReference type="NCBIfam" id="TIGR00197">
    <property type="entry name" value="yjeF_nterm"/>
    <property type="match status" value="1"/>
</dbReference>
<dbReference type="PROSITE" id="PS51385">
    <property type="entry name" value="YJEF_N"/>
    <property type="match status" value="1"/>
</dbReference>
<dbReference type="PANTHER" id="PTHR13612:SF0">
    <property type="entry name" value="ENHANCER OF MRNA-DECAPPING PROTEIN 3"/>
    <property type="match status" value="1"/>
</dbReference>
<dbReference type="Gene3D" id="3.40.50.10260">
    <property type="entry name" value="YjeF N-terminal domain"/>
    <property type="match status" value="1"/>
</dbReference>
<evidence type="ECO:0000313" key="3">
    <source>
        <dbReference type="Proteomes" id="UP000070457"/>
    </source>
</evidence>
<protein>
    <submittedName>
        <fullName evidence="2">Bifunctional NAD(P)H-hydrate repair enzyme Nnr</fullName>
    </submittedName>
</protein>
<comment type="caution">
    <text evidence="2">The sequence shown here is derived from an EMBL/GenBank/DDBJ whole genome shotgun (WGS) entry which is preliminary data.</text>
</comment>
<evidence type="ECO:0000259" key="1">
    <source>
        <dbReference type="PROSITE" id="PS51385"/>
    </source>
</evidence>
<dbReference type="InterPro" id="IPR004443">
    <property type="entry name" value="YjeF_N_dom"/>
</dbReference>
<evidence type="ECO:0000313" key="2">
    <source>
        <dbReference type="EMBL" id="KXK26893.1"/>
    </source>
</evidence>
<sequence>MPAEQQVKKITVLAGKGGNGGSALAAARHLHNSGADISLVLSAPAQELTIASARQLDILQRIGLTADVTDSVTDSDIIIDGLIGYSLQGDVRGRSLALIESANSSDALMISCDIPSGLDPDTGTVKGTAIESDATVTVALPYHGLFTAKAREYTGRIFVADVSVPQSVWRQMHISVQDLFSLSSVVEVL</sequence>
<dbReference type="PATRIC" id="fig|1617426.3.peg.904"/>
<dbReference type="GO" id="GO:0031087">
    <property type="term" value="P:deadenylation-independent decapping of nuclear-transcribed mRNA"/>
    <property type="evidence" value="ECO:0007669"/>
    <property type="project" value="TreeGrafter"/>
</dbReference>
<dbReference type="GO" id="GO:0000932">
    <property type="term" value="C:P-body"/>
    <property type="evidence" value="ECO:0007669"/>
    <property type="project" value="TreeGrafter"/>
</dbReference>
<dbReference type="GO" id="GO:0033962">
    <property type="term" value="P:P-body assembly"/>
    <property type="evidence" value="ECO:0007669"/>
    <property type="project" value="TreeGrafter"/>
</dbReference>
<dbReference type="Pfam" id="PF03853">
    <property type="entry name" value="YjeF_N"/>
    <property type="match status" value="1"/>
</dbReference>
<gene>
    <name evidence="2" type="primary">nnr_2</name>
    <name evidence="2" type="ORF">TR69_WS6001000916</name>
</gene>
<dbReference type="EMBL" id="JYNZ01000003">
    <property type="protein sequence ID" value="KXK26893.1"/>
    <property type="molecule type" value="Genomic_DNA"/>
</dbReference>
<dbReference type="STRING" id="1617426.TR69_WS6001000916"/>
<name>A0A136LYZ9_9BACT</name>
<dbReference type="SUPFAM" id="SSF64153">
    <property type="entry name" value="YjeF N-terminal domain-like"/>
    <property type="match status" value="1"/>
</dbReference>
<dbReference type="InterPro" id="IPR036652">
    <property type="entry name" value="YjeF_N_dom_sf"/>
</dbReference>
<dbReference type="AlphaFoldDB" id="A0A136LYZ9"/>
<proteinExistence type="predicted"/>